<reference evidence="6" key="2">
    <citation type="submission" date="2015-06" db="UniProtKB">
        <authorList>
            <consortium name="EnsemblPlants"/>
        </authorList>
    </citation>
    <scope>IDENTIFICATION</scope>
    <source>
        <strain evidence="6">DM1-3 516 R44</strain>
    </source>
</reference>
<sequence length="294" mass="33260">MELKEFLASDESGSDDSEEGDDTEDKSAKRKKKQDTYRTLLQSGEGSDGNEDDDQDMEVTFNTGLEDLSKRILEKKDKQSETVWEAYLRKKREKKKSRKGNTKDSSEDESSDSDQEPIDEPEDFFIEEPSAKGDKDSQHKSTRKGKQSLEASEEAEASRAELELLLADDKGGDPNLKGYNMKPKKAKGKKGKGTPVEDKLPTIDYEDPRFSSLFKSHLFALDPTDPQFKRYIPSCLHQFLVCACKQNWSGIFPIPKQCLLALFICLQVSILVFAGVQLMLVSWHKSSTRSKKKL</sequence>
<keyword evidence="4" id="KW-0472">Membrane</keyword>
<protein>
    <submittedName>
        <fullName evidence="6">Pre-rRNA-processing protein ESF1</fullName>
    </submittedName>
</protein>
<dbReference type="AlphaFoldDB" id="M0ZVV1"/>
<evidence type="ECO:0000256" key="2">
    <source>
        <dbReference type="ARBA" id="ARBA00023242"/>
    </source>
</evidence>
<dbReference type="OrthoDB" id="431825at2759"/>
<dbReference type="PANTHER" id="PTHR12202:SF0">
    <property type="entry name" value="ESF1 HOMOLOG"/>
    <property type="match status" value="1"/>
</dbReference>
<accession>M0ZVV1</accession>
<dbReference type="Gramene" id="PGSC0003DMT400009246">
    <property type="protein sequence ID" value="PGSC0003DMT400009246"/>
    <property type="gene ID" value="PGSC0003DMG400003588"/>
</dbReference>
<feature type="compositionally biased region" description="Basic and acidic residues" evidence="3">
    <location>
        <begin position="129"/>
        <end position="139"/>
    </location>
</feature>
<dbReference type="InterPro" id="IPR012580">
    <property type="entry name" value="NUC153"/>
</dbReference>
<feature type="transmembrane region" description="Helical" evidence="4">
    <location>
        <begin position="259"/>
        <end position="283"/>
    </location>
</feature>
<dbReference type="ExpressionAtlas" id="M0ZVV1">
    <property type="expression patterns" value="baseline and differential"/>
</dbReference>
<comment type="subcellular location">
    <subcellularLocation>
        <location evidence="1">Nucleus</location>
        <location evidence="1">Nucleolus</location>
    </subcellularLocation>
</comment>
<feature type="compositionally biased region" description="Basic residues" evidence="3">
    <location>
        <begin position="182"/>
        <end position="192"/>
    </location>
</feature>
<evidence type="ECO:0000259" key="5">
    <source>
        <dbReference type="Pfam" id="PF08159"/>
    </source>
</evidence>
<evidence type="ECO:0000256" key="1">
    <source>
        <dbReference type="ARBA" id="ARBA00004604"/>
    </source>
</evidence>
<dbReference type="PANTHER" id="PTHR12202">
    <property type="entry name" value="ESF1 HOMOLOG"/>
    <property type="match status" value="1"/>
</dbReference>
<feature type="compositionally biased region" description="Acidic residues" evidence="3">
    <location>
        <begin position="106"/>
        <end position="126"/>
    </location>
</feature>
<gene>
    <name evidence="6" type="primary">LOC102602551</name>
</gene>
<dbReference type="HOGENOM" id="CLU_948004_0_0_1"/>
<dbReference type="GO" id="GO:0005730">
    <property type="term" value="C:nucleolus"/>
    <property type="evidence" value="ECO:0007669"/>
    <property type="project" value="UniProtKB-SubCell"/>
</dbReference>
<evidence type="ECO:0000256" key="3">
    <source>
        <dbReference type="SAM" id="MobiDB-lite"/>
    </source>
</evidence>
<dbReference type="EnsemblPlants" id="PGSC0003DMT400009246">
    <property type="protein sequence ID" value="PGSC0003DMT400009246"/>
    <property type="gene ID" value="PGSC0003DMG400003588"/>
</dbReference>
<evidence type="ECO:0000313" key="7">
    <source>
        <dbReference type="Proteomes" id="UP000011115"/>
    </source>
</evidence>
<dbReference type="GO" id="GO:0006364">
    <property type="term" value="P:rRNA processing"/>
    <property type="evidence" value="ECO:0007669"/>
    <property type="project" value="InterPro"/>
</dbReference>
<proteinExistence type="predicted"/>
<reference evidence="7" key="1">
    <citation type="journal article" date="2011" name="Nature">
        <title>Genome sequence and analysis of the tuber crop potato.</title>
        <authorList>
            <consortium name="The Potato Genome Sequencing Consortium"/>
        </authorList>
    </citation>
    <scope>NUCLEOTIDE SEQUENCE [LARGE SCALE GENOMIC DNA]</scope>
    <source>
        <strain evidence="7">cv. DM1-3 516 R44</strain>
    </source>
</reference>
<name>M0ZVV1_SOLTU</name>
<evidence type="ECO:0000256" key="4">
    <source>
        <dbReference type="SAM" id="Phobius"/>
    </source>
</evidence>
<dbReference type="InterPro" id="IPR039754">
    <property type="entry name" value="Esf1"/>
</dbReference>
<keyword evidence="2" id="KW-0539">Nucleus</keyword>
<organism evidence="6 7">
    <name type="scientific">Solanum tuberosum</name>
    <name type="common">Potato</name>
    <dbReference type="NCBI Taxonomy" id="4113"/>
    <lineage>
        <taxon>Eukaryota</taxon>
        <taxon>Viridiplantae</taxon>
        <taxon>Streptophyta</taxon>
        <taxon>Embryophyta</taxon>
        <taxon>Tracheophyta</taxon>
        <taxon>Spermatophyta</taxon>
        <taxon>Magnoliopsida</taxon>
        <taxon>eudicotyledons</taxon>
        <taxon>Gunneridae</taxon>
        <taxon>Pentapetalae</taxon>
        <taxon>asterids</taxon>
        <taxon>lamiids</taxon>
        <taxon>Solanales</taxon>
        <taxon>Solanaceae</taxon>
        <taxon>Solanoideae</taxon>
        <taxon>Solaneae</taxon>
        <taxon>Solanum</taxon>
    </lineage>
</organism>
<keyword evidence="7" id="KW-1185">Reference proteome</keyword>
<feature type="compositionally biased region" description="Basic and acidic residues" evidence="3">
    <location>
        <begin position="67"/>
        <end position="80"/>
    </location>
</feature>
<evidence type="ECO:0000313" key="6">
    <source>
        <dbReference type="EnsemblPlants" id="PGSC0003DMT400009246"/>
    </source>
</evidence>
<dbReference type="Proteomes" id="UP000011115">
    <property type="component" value="Unassembled WGS sequence"/>
</dbReference>
<feature type="domain" description="NUC153" evidence="5">
    <location>
        <begin position="207"/>
        <end position="230"/>
    </location>
</feature>
<keyword evidence="4" id="KW-1133">Transmembrane helix</keyword>
<feature type="compositionally biased region" description="Basic and acidic residues" evidence="3">
    <location>
        <begin position="156"/>
        <end position="172"/>
    </location>
</feature>
<feature type="compositionally biased region" description="Acidic residues" evidence="3">
    <location>
        <begin position="12"/>
        <end position="24"/>
    </location>
</feature>
<feature type="compositionally biased region" description="Acidic residues" evidence="3">
    <location>
        <begin position="48"/>
        <end position="57"/>
    </location>
</feature>
<feature type="region of interest" description="Disordered" evidence="3">
    <location>
        <begin position="1"/>
        <end position="200"/>
    </location>
</feature>
<keyword evidence="4" id="KW-0812">Transmembrane</keyword>
<feature type="compositionally biased region" description="Basic residues" evidence="3">
    <location>
        <begin position="89"/>
        <end position="100"/>
    </location>
</feature>
<dbReference type="Pfam" id="PF08159">
    <property type="entry name" value="NUC153"/>
    <property type="match status" value="1"/>
</dbReference>